<dbReference type="Proteomes" id="UP000177187">
    <property type="component" value="Unassembled WGS sequence"/>
</dbReference>
<dbReference type="PROSITE" id="PS51257">
    <property type="entry name" value="PROKAR_LIPOPROTEIN"/>
    <property type="match status" value="1"/>
</dbReference>
<evidence type="ECO:0000313" key="3">
    <source>
        <dbReference type="Proteomes" id="UP000177187"/>
    </source>
</evidence>
<dbReference type="EMBL" id="MFAF01000038">
    <property type="protein sequence ID" value="OGD78390.1"/>
    <property type="molecule type" value="Genomic_DNA"/>
</dbReference>
<feature type="signal peptide" evidence="1">
    <location>
        <begin position="1"/>
        <end position="22"/>
    </location>
</feature>
<organism evidence="2 3">
    <name type="scientific">Candidatus Coatesbacteria bacterium RBG_13_66_14</name>
    <dbReference type="NCBI Taxonomy" id="1817816"/>
    <lineage>
        <taxon>Bacteria</taxon>
        <taxon>Candidatus Coatesiibacteriota</taxon>
    </lineage>
</organism>
<gene>
    <name evidence="2" type="ORF">A2Y64_05860</name>
</gene>
<evidence type="ECO:0000313" key="2">
    <source>
        <dbReference type="EMBL" id="OGD78390.1"/>
    </source>
</evidence>
<dbReference type="AlphaFoldDB" id="A0A1F5FFI0"/>
<feature type="chain" id="PRO_5009518592" evidence="1">
    <location>
        <begin position="23"/>
        <end position="274"/>
    </location>
</feature>
<reference evidence="2 3" key="1">
    <citation type="journal article" date="2016" name="Nat. Commun.">
        <title>Thousands of microbial genomes shed light on interconnected biogeochemical processes in an aquifer system.</title>
        <authorList>
            <person name="Anantharaman K."/>
            <person name="Brown C.T."/>
            <person name="Hug L.A."/>
            <person name="Sharon I."/>
            <person name="Castelle C.J."/>
            <person name="Probst A.J."/>
            <person name="Thomas B.C."/>
            <person name="Singh A."/>
            <person name="Wilkins M.J."/>
            <person name="Karaoz U."/>
            <person name="Brodie E.L."/>
            <person name="Williams K.H."/>
            <person name="Hubbard S.S."/>
            <person name="Banfield J.F."/>
        </authorList>
    </citation>
    <scope>NUCLEOTIDE SEQUENCE [LARGE SCALE GENOMIC DNA]</scope>
</reference>
<comment type="caution">
    <text evidence="2">The sequence shown here is derived from an EMBL/GenBank/DDBJ whole genome shotgun (WGS) entry which is preliminary data.</text>
</comment>
<sequence length="274" mass="30328">MGRLSVLLFSAAAILLAGCEPAEPLPNPMADIEITGYASDLVYPDGSIVPYEDRVVIVHGTVTDTDPLNSPDTWDGYVEIVRNKSESYVLSDPEMQQVTDDEGGGTARWEFFRRVRLFNSWNTLEIYVRAFPGGTVLEYSPVVSLSGNWSAGRDPVMCSVEWPGSDLANLNLHLLDDLGNDCSEDDPNIGGMILDVPDSYGYGPEYITATETRRATYRILVEYANDNGLDSPVNCKVHVYVRGAEQPQSPYRHTFQPDDVGGDPWEVTEVSYYP</sequence>
<keyword evidence="1" id="KW-0732">Signal</keyword>
<name>A0A1F5FFI0_9BACT</name>
<evidence type="ECO:0000256" key="1">
    <source>
        <dbReference type="SAM" id="SignalP"/>
    </source>
</evidence>
<protein>
    <submittedName>
        <fullName evidence="2">Uncharacterized protein</fullName>
    </submittedName>
</protein>
<dbReference type="STRING" id="1817816.A2Y64_05860"/>
<proteinExistence type="predicted"/>
<accession>A0A1F5FFI0</accession>